<evidence type="ECO:0000313" key="3">
    <source>
        <dbReference type="Proteomes" id="UP000295765"/>
    </source>
</evidence>
<dbReference type="EMBL" id="SLWY01000033">
    <property type="protein sequence ID" value="TCO76331.1"/>
    <property type="molecule type" value="Genomic_DNA"/>
</dbReference>
<dbReference type="RefSeq" id="WP_132545754.1">
    <property type="nucleotide sequence ID" value="NZ_SLWY01000033.1"/>
</dbReference>
<keyword evidence="1" id="KW-0472">Membrane</keyword>
<keyword evidence="1" id="KW-0812">Transmembrane</keyword>
<evidence type="ECO:0000313" key="2">
    <source>
        <dbReference type="EMBL" id="TCO76331.1"/>
    </source>
</evidence>
<sequence length="144" mass="15838">MPNHPVKPDGLDAQEALEEERKVMAAYGDTAKTYSQLSLGALVLSVTFLEKVADAQVSASVDVPLVVAWCGWLVSALAGAFYQYLAVRFLEARGEAWGVLVRSGHRQWFRRLAQHPWPVYGVMLAAFAVGSLAFVIVGFRHLHL</sequence>
<keyword evidence="1" id="KW-1133">Transmembrane helix</keyword>
<evidence type="ECO:0000256" key="1">
    <source>
        <dbReference type="SAM" id="Phobius"/>
    </source>
</evidence>
<comment type="caution">
    <text evidence="2">The sequence shown here is derived from an EMBL/GenBank/DDBJ whole genome shotgun (WGS) entry which is preliminary data.</text>
</comment>
<organism evidence="2 3">
    <name type="scientific">Plasticicumulans lactativorans</name>
    <dbReference type="NCBI Taxonomy" id="1133106"/>
    <lineage>
        <taxon>Bacteria</taxon>
        <taxon>Pseudomonadati</taxon>
        <taxon>Pseudomonadota</taxon>
        <taxon>Gammaproteobacteria</taxon>
        <taxon>Candidatus Competibacteraceae</taxon>
        <taxon>Plasticicumulans</taxon>
    </lineage>
</organism>
<keyword evidence="3" id="KW-1185">Reference proteome</keyword>
<name>A0A4R2KQ10_9GAMM</name>
<reference evidence="2 3" key="1">
    <citation type="submission" date="2019-03" db="EMBL/GenBank/DDBJ databases">
        <title>Genomic Encyclopedia of Type Strains, Phase IV (KMG-IV): sequencing the most valuable type-strain genomes for metagenomic binning, comparative biology and taxonomic classification.</title>
        <authorList>
            <person name="Goeker M."/>
        </authorList>
    </citation>
    <scope>NUCLEOTIDE SEQUENCE [LARGE SCALE GENOMIC DNA]</scope>
    <source>
        <strain evidence="2 3">DSM 25287</strain>
    </source>
</reference>
<dbReference type="OrthoDB" id="9923055at2"/>
<dbReference type="AlphaFoldDB" id="A0A4R2KQ10"/>
<dbReference type="Proteomes" id="UP000295765">
    <property type="component" value="Unassembled WGS sequence"/>
</dbReference>
<proteinExistence type="predicted"/>
<feature type="transmembrane region" description="Helical" evidence="1">
    <location>
        <begin position="65"/>
        <end position="85"/>
    </location>
</feature>
<gene>
    <name evidence="2" type="ORF">EV699_13312</name>
</gene>
<accession>A0A4R2KQ10</accession>
<feature type="transmembrane region" description="Helical" evidence="1">
    <location>
        <begin position="117"/>
        <end position="139"/>
    </location>
</feature>
<protein>
    <submittedName>
        <fullName evidence="2">Uncharacterized protein</fullName>
    </submittedName>
</protein>